<dbReference type="GO" id="GO:0005506">
    <property type="term" value="F:iron ion binding"/>
    <property type="evidence" value="ECO:0007669"/>
    <property type="project" value="InterPro"/>
</dbReference>
<dbReference type="InterPro" id="IPR016208">
    <property type="entry name" value="Ald_Oxase/xanthine_DH-like"/>
</dbReference>
<dbReference type="SMART" id="SM01008">
    <property type="entry name" value="Ald_Xan_dh_C"/>
    <property type="match status" value="1"/>
</dbReference>
<comment type="cofactor">
    <cofactor evidence="3">
        <name>Mo-molybdopterin cytosine dinucleotide</name>
        <dbReference type="ChEBI" id="CHEBI:71308"/>
    </cofactor>
</comment>
<proteinExistence type="predicted"/>
<dbReference type="Gene3D" id="3.90.1170.50">
    <property type="entry name" value="Aldehyde oxidase/xanthine dehydrogenase, a/b hammerhead"/>
    <property type="match status" value="1"/>
</dbReference>
<comment type="caution">
    <text evidence="5">The sequence shown here is derived from an EMBL/GenBank/DDBJ whole genome shotgun (WGS) entry which is preliminary data.</text>
</comment>
<dbReference type="InterPro" id="IPR008274">
    <property type="entry name" value="AldOxase/xan_DH_MoCoBD1"/>
</dbReference>
<dbReference type="GO" id="GO:0016491">
    <property type="term" value="F:oxidoreductase activity"/>
    <property type="evidence" value="ECO:0007669"/>
    <property type="project" value="UniProtKB-KW"/>
</dbReference>
<organism evidence="5 6">
    <name type="scientific">Muiribacterium halophilum</name>
    <dbReference type="NCBI Taxonomy" id="2053465"/>
    <lineage>
        <taxon>Bacteria</taxon>
        <taxon>Candidatus Muiribacteriota</taxon>
        <taxon>Candidatus Muiribacteriia</taxon>
        <taxon>Candidatus Muiribacteriales</taxon>
        <taxon>Candidatus Muiribacteriaceae</taxon>
        <taxon>Candidatus Muiribacterium</taxon>
    </lineage>
</organism>
<dbReference type="PANTHER" id="PTHR11908:SF132">
    <property type="entry name" value="ALDEHYDE OXIDASE 1-RELATED"/>
    <property type="match status" value="1"/>
</dbReference>
<reference evidence="5 6" key="1">
    <citation type="submission" date="2017-11" db="EMBL/GenBank/DDBJ databases">
        <title>Genome-resolved metagenomics identifies genetic mobility, metabolic interactions, and unexpected diversity in perchlorate-reducing communities.</title>
        <authorList>
            <person name="Barnum T.P."/>
            <person name="Figueroa I.A."/>
            <person name="Carlstrom C.I."/>
            <person name="Lucas L.N."/>
            <person name="Engelbrektson A.L."/>
            <person name="Coates J.D."/>
        </authorList>
    </citation>
    <scope>NUCLEOTIDE SEQUENCE [LARGE SCALE GENOMIC DNA]</scope>
    <source>
        <strain evidence="5">BM706</strain>
    </source>
</reference>
<dbReference type="AlphaFoldDB" id="A0A2N5ZDH6"/>
<dbReference type="EMBL" id="PKTG01000107">
    <property type="protein sequence ID" value="PLX16723.1"/>
    <property type="molecule type" value="Genomic_DNA"/>
</dbReference>
<dbReference type="Pfam" id="PF20256">
    <property type="entry name" value="MoCoBD_2"/>
    <property type="match status" value="1"/>
</dbReference>
<dbReference type="SUPFAM" id="SSF56003">
    <property type="entry name" value="Molybdenum cofactor-binding domain"/>
    <property type="match status" value="1"/>
</dbReference>
<evidence type="ECO:0000313" key="6">
    <source>
        <dbReference type="Proteomes" id="UP000234857"/>
    </source>
</evidence>
<gene>
    <name evidence="5" type="ORF">C0601_09610</name>
</gene>
<dbReference type="Proteomes" id="UP000234857">
    <property type="component" value="Unassembled WGS sequence"/>
</dbReference>
<dbReference type="Pfam" id="PF02738">
    <property type="entry name" value="MoCoBD_1"/>
    <property type="match status" value="1"/>
</dbReference>
<dbReference type="Pfam" id="PF01315">
    <property type="entry name" value="Ald_Xan_dh_C"/>
    <property type="match status" value="1"/>
</dbReference>
<sequence length="755" mass="84239">MGVGKSVIRVDSVEKVTGRSKYVEDIYMSGMLHAYVFRSPVSHGVIKRLDVEKAKECEGIHGIFTWKDVPGKNIIHVIYDDQIFLAKDRVLYQGQPIAVIAAKTPEKAREAAKLIEIEIEKQTPLVDFEQSKGSDIKIYGDDNVFCSFKVKRGDIKEAIKNEDLIKVEDTYYTQHQEHAYLEPQGAIVYWENDTLTIRGSMQAPFYVQQALTEVLNMKKSRIRVIQQTTGGAFGGKEDVPNIVCAQAAICAYHLKVPVRMVYERDEDMMTMSKRHPGRTKISLYCDKNGFFKAIKGEYLENAGAFSTLTPAVLYRGTVHLTGPYNIDNVDVIGEAVATNTVPNGAYRGFGSPQVIFAMESIIDTMAKKLNMDPVRLREINLLKPGEKTCTGQIVDDSMGMQEVFKKCVKESDYFKRKEEIEKYNEENEFYKRGLGVSTLYYGVGLGAAGKHMSRCAAVVKIDGDGSMTVSVGITEMGQGLRTVAAQMTAEAFGVDEDLVVVSEIDTSRIMDTGPTVASRGTITAGWGIVQATGRIKKRIHKFLEKKYKERFEDVHYRDGKVYFGKNEMDFHELIDLCTSEKVRLHETALDMPPECTFDDNGQGEAYFVYAWAMNVVETKVNLLTGEVDIIKAHCCHDVGKAVNPREVKGQIMGGSLQGLGYGLMENMQLSSSGSLLTRNFSTYTIPTSCDYPEFIPLIVESEYSKGPYGAKGFAEQPLMGMAPALTNSIRDACDIHLKNIPATPERVYKLLMEEK</sequence>
<accession>A0A2N5ZDH6</accession>
<dbReference type="InterPro" id="IPR000674">
    <property type="entry name" value="Ald_Oxase/Xan_DH_a/b"/>
</dbReference>
<keyword evidence="2" id="KW-0560">Oxidoreductase</keyword>
<dbReference type="InterPro" id="IPR046867">
    <property type="entry name" value="AldOxase/xan_DH_MoCoBD2"/>
</dbReference>
<dbReference type="InterPro" id="IPR037165">
    <property type="entry name" value="AldOxase/xan_DH_Mopterin-bd_sf"/>
</dbReference>
<keyword evidence="1" id="KW-0500">Molybdenum</keyword>
<dbReference type="FunFam" id="3.30.365.10:FF:000001">
    <property type="entry name" value="Xanthine dehydrogenase oxidase"/>
    <property type="match status" value="1"/>
</dbReference>
<dbReference type="Gene3D" id="3.30.365.10">
    <property type="entry name" value="Aldehyde oxidase/xanthine dehydrogenase, molybdopterin binding domain"/>
    <property type="match status" value="4"/>
</dbReference>
<evidence type="ECO:0000313" key="5">
    <source>
        <dbReference type="EMBL" id="PLX16723.1"/>
    </source>
</evidence>
<feature type="domain" description="Aldehyde oxidase/xanthine dehydrogenase a/b hammerhead" evidence="4">
    <location>
        <begin position="17"/>
        <end position="123"/>
    </location>
</feature>
<name>A0A2N5ZDH6_MUIH1</name>
<dbReference type="PANTHER" id="PTHR11908">
    <property type="entry name" value="XANTHINE DEHYDROGENASE"/>
    <property type="match status" value="1"/>
</dbReference>
<dbReference type="InterPro" id="IPR036856">
    <property type="entry name" value="Ald_Oxase/Xan_DH_a/b_sf"/>
</dbReference>
<evidence type="ECO:0000256" key="1">
    <source>
        <dbReference type="ARBA" id="ARBA00022505"/>
    </source>
</evidence>
<evidence type="ECO:0000256" key="2">
    <source>
        <dbReference type="ARBA" id="ARBA00023002"/>
    </source>
</evidence>
<protein>
    <submittedName>
        <fullName evidence="5">Xanthine dehydrogenase</fullName>
    </submittedName>
</protein>
<evidence type="ECO:0000259" key="4">
    <source>
        <dbReference type="SMART" id="SM01008"/>
    </source>
</evidence>
<dbReference type="SUPFAM" id="SSF54665">
    <property type="entry name" value="CO dehydrogenase molybdoprotein N-domain-like"/>
    <property type="match status" value="1"/>
</dbReference>
<evidence type="ECO:0000256" key="3">
    <source>
        <dbReference type="ARBA" id="ARBA00053029"/>
    </source>
</evidence>